<protein>
    <recommendedName>
        <fullName evidence="3">Membrane transport protein MMPL domain-containing protein</fullName>
    </recommendedName>
</protein>
<dbReference type="PANTHER" id="PTHR32063">
    <property type="match status" value="1"/>
</dbReference>
<organism evidence="2">
    <name type="scientific">marine metagenome</name>
    <dbReference type="NCBI Taxonomy" id="408172"/>
    <lineage>
        <taxon>unclassified sequences</taxon>
        <taxon>metagenomes</taxon>
        <taxon>ecological metagenomes</taxon>
    </lineage>
</organism>
<dbReference type="InterPro" id="IPR001036">
    <property type="entry name" value="Acrflvin-R"/>
</dbReference>
<keyword evidence="1" id="KW-0812">Transmembrane</keyword>
<dbReference type="InterPro" id="IPR027463">
    <property type="entry name" value="AcrB_DN_DC_subdom"/>
</dbReference>
<dbReference type="SUPFAM" id="SSF82714">
    <property type="entry name" value="Multidrug efflux transporter AcrB TolC docking domain, DN and DC subdomains"/>
    <property type="match status" value="1"/>
</dbReference>
<feature type="transmembrane region" description="Helical" evidence="1">
    <location>
        <begin position="241"/>
        <end position="260"/>
    </location>
</feature>
<dbReference type="Gene3D" id="3.30.2090.10">
    <property type="entry name" value="Multidrug efflux transporter AcrB TolC docking domain, DN and DC subdomains"/>
    <property type="match status" value="1"/>
</dbReference>
<evidence type="ECO:0000256" key="1">
    <source>
        <dbReference type="SAM" id="Phobius"/>
    </source>
</evidence>
<keyword evidence="1" id="KW-0472">Membrane</keyword>
<dbReference type="PRINTS" id="PR00702">
    <property type="entry name" value="ACRIFLAVINRP"/>
</dbReference>
<dbReference type="Pfam" id="PF00873">
    <property type="entry name" value="ACR_tran"/>
    <property type="match status" value="1"/>
</dbReference>
<evidence type="ECO:0008006" key="3">
    <source>
        <dbReference type="Google" id="ProtNLM"/>
    </source>
</evidence>
<dbReference type="PANTHER" id="PTHR32063:SF73">
    <property type="entry name" value="RND SUPERFAMILY EFFLUX PUMP PERMEASE COMPONENT 1"/>
    <property type="match status" value="1"/>
</dbReference>
<dbReference type="GO" id="GO:0042910">
    <property type="term" value="F:xenobiotic transmembrane transporter activity"/>
    <property type="evidence" value="ECO:0007669"/>
    <property type="project" value="TreeGrafter"/>
</dbReference>
<evidence type="ECO:0000313" key="2">
    <source>
        <dbReference type="EMBL" id="SVC97930.1"/>
    </source>
</evidence>
<feature type="non-terminal residue" evidence="2">
    <location>
        <position position="1"/>
    </location>
</feature>
<dbReference type="Gene3D" id="3.30.70.1430">
    <property type="entry name" value="Multidrug efflux transporter AcrB pore domain"/>
    <property type="match status" value="1"/>
</dbReference>
<sequence length="320" mass="35843">GASVYLNFKQGTDMDVAYREVRDRVERAKLRFPDDVERAYVYKMDASGFPVCMIGIAYETDGDLYDLVNKHIIMPLSRIDGVANVETKGLMEKEIIIEADKDRTEAYGLNIYELSRQLRGDNFTLASGNVRDGGKKYLLKSSSAYRTMEELRHLPLSTNVVLSDVAVLKYEPEERRFAARVNGKQAMMVTVIKESQANTVEVCDRIEAEVETIKKNPALEGFDMNIHMNQGSIVMEQLDTLFTNGRIGAFFAACVLYIFLRRARMTLIIAGAIPLCLFIAVATMYFAGESLNLLTILGLVLCVGLLVDNSVVVAENIQRH</sequence>
<dbReference type="AlphaFoldDB" id="A0A382RKI4"/>
<dbReference type="SUPFAM" id="SSF82866">
    <property type="entry name" value="Multidrug efflux transporter AcrB transmembrane domain"/>
    <property type="match status" value="1"/>
</dbReference>
<dbReference type="SUPFAM" id="SSF82693">
    <property type="entry name" value="Multidrug efflux transporter AcrB pore domain, PN1, PN2, PC1 and PC2 subdomains"/>
    <property type="match status" value="2"/>
</dbReference>
<reference evidence="2" key="1">
    <citation type="submission" date="2018-05" db="EMBL/GenBank/DDBJ databases">
        <authorList>
            <person name="Lanie J.A."/>
            <person name="Ng W.-L."/>
            <person name="Kazmierczak K.M."/>
            <person name="Andrzejewski T.M."/>
            <person name="Davidsen T.M."/>
            <person name="Wayne K.J."/>
            <person name="Tettelin H."/>
            <person name="Glass J.I."/>
            <person name="Rusch D."/>
            <person name="Podicherti R."/>
            <person name="Tsui H.-C.T."/>
            <person name="Winkler M.E."/>
        </authorList>
    </citation>
    <scope>NUCLEOTIDE SEQUENCE</scope>
</reference>
<dbReference type="Gene3D" id="1.20.1640.10">
    <property type="entry name" value="Multidrug efflux transporter AcrB transmembrane domain"/>
    <property type="match status" value="1"/>
</dbReference>
<feature type="non-terminal residue" evidence="2">
    <location>
        <position position="320"/>
    </location>
</feature>
<dbReference type="Gene3D" id="3.30.70.1320">
    <property type="entry name" value="Multidrug efflux transporter AcrB pore domain like"/>
    <property type="match status" value="1"/>
</dbReference>
<name>A0A382RKI4_9ZZZZ</name>
<accession>A0A382RKI4</accession>
<dbReference type="GO" id="GO:0005886">
    <property type="term" value="C:plasma membrane"/>
    <property type="evidence" value="ECO:0007669"/>
    <property type="project" value="TreeGrafter"/>
</dbReference>
<feature type="transmembrane region" description="Helical" evidence="1">
    <location>
        <begin position="267"/>
        <end position="287"/>
    </location>
</feature>
<dbReference type="EMBL" id="UINC01122237">
    <property type="protein sequence ID" value="SVC97930.1"/>
    <property type="molecule type" value="Genomic_DNA"/>
</dbReference>
<feature type="transmembrane region" description="Helical" evidence="1">
    <location>
        <begin position="293"/>
        <end position="314"/>
    </location>
</feature>
<keyword evidence="1" id="KW-1133">Transmembrane helix</keyword>
<gene>
    <name evidence="2" type="ORF">METZ01_LOCUS350784</name>
</gene>
<proteinExistence type="predicted"/>